<dbReference type="RefSeq" id="WP_034751091.1">
    <property type="nucleotide sequence ID" value="NZ_JPRI01000012.1"/>
</dbReference>
<comment type="caution">
    <text evidence="1">The sequence shown here is derived from an EMBL/GenBank/DDBJ whole genome shotgun (WGS) entry which is preliminary data.</text>
</comment>
<gene>
    <name evidence="1" type="ORF">IW16_25920</name>
</gene>
<name>A0ABR4UHZ6_9FLAO</name>
<evidence type="ECO:0000313" key="1">
    <source>
        <dbReference type="EMBL" id="KFF23681.1"/>
    </source>
</evidence>
<dbReference type="Proteomes" id="UP000028719">
    <property type="component" value="Unassembled WGS sequence"/>
</dbReference>
<reference evidence="1 2" key="1">
    <citation type="submission" date="2014-07" db="EMBL/GenBank/DDBJ databases">
        <title>Genome of Chryseobacterium vrystaatense LMG 22846.</title>
        <authorList>
            <person name="Pipes S.E."/>
            <person name="Stropko S.J."/>
            <person name="Newman J.D."/>
        </authorList>
    </citation>
    <scope>NUCLEOTIDE SEQUENCE [LARGE SCALE GENOMIC DNA]</scope>
    <source>
        <strain evidence="1 2">LMG 22846</strain>
    </source>
</reference>
<evidence type="ECO:0008006" key="3">
    <source>
        <dbReference type="Google" id="ProtNLM"/>
    </source>
</evidence>
<keyword evidence="2" id="KW-1185">Reference proteome</keyword>
<accession>A0ABR4UHZ6</accession>
<organism evidence="1 2">
    <name type="scientific">Chryseobacterium vrystaatense</name>
    <dbReference type="NCBI Taxonomy" id="307480"/>
    <lineage>
        <taxon>Bacteria</taxon>
        <taxon>Pseudomonadati</taxon>
        <taxon>Bacteroidota</taxon>
        <taxon>Flavobacteriia</taxon>
        <taxon>Flavobacteriales</taxon>
        <taxon>Weeksellaceae</taxon>
        <taxon>Chryseobacterium group</taxon>
        <taxon>Chryseobacterium</taxon>
    </lineage>
</organism>
<dbReference type="EMBL" id="JPRI01000012">
    <property type="protein sequence ID" value="KFF23681.1"/>
    <property type="molecule type" value="Genomic_DNA"/>
</dbReference>
<dbReference type="PROSITE" id="PS51257">
    <property type="entry name" value="PROKAR_LIPOPROTEIN"/>
    <property type="match status" value="1"/>
</dbReference>
<evidence type="ECO:0000313" key="2">
    <source>
        <dbReference type="Proteomes" id="UP000028719"/>
    </source>
</evidence>
<proteinExistence type="predicted"/>
<protein>
    <recommendedName>
        <fullName evidence="3">Natural product</fullName>
    </recommendedName>
</protein>
<sequence>MKNMKLRMKAMSSGSLNRSKLKSINGGVAAGACDNWGTAEFSTCYNCCLGNYQSQTDLPMGPAPYEICDTVCGGTPVVIHP</sequence>